<organism evidence="7 8">
    <name type="scientific">Eptatretus burgeri</name>
    <name type="common">Inshore hagfish</name>
    <dbReference type="NCBI Taxonomy" id="7764"/>
    <lineage>
        <taxon>Eukaryota</taxon>
        <taxon>Metazoa</taxon>
        <taxon>Chordata</taxon>
        <taxon>Craniata</taxon>
        <taxon>Vertebrata</taxon>
        <taxon>Cyclostomata</taxon>
        <taxon>Myxini</taxon>
        <taxon>Myxiniformes</taxon>
        <taxon>Myxinidae</taxon>
        <taxon>Eptatretinae</taxon>
        <taxon>Eptatretus</taxon>
    </lineage>
</organism>
<dbReference type="InterPro" id="IPR001611">
    <property type="entry name" value="Leu-rich_rpt"/>
</dbReference>
<feature type="signal peptide" evidence="5">
    <location>
        <begin position="1"/>
        <end position="29"/>
    </location>
</feature>
<dbReference type="InterPro" id="IPR032675">
    <property type="entry name" value="LRR_dom_sf"/>
</dbReference>
<dbReference type="GO" id="GO:0005886">
    <property type="term" value="C:plasma membrane"/>
    <property type="evidence" value="ECO:0007669"/>
    <property type="project" value="UniProtKB-SubCell"/>
</dbReference>
<accession>A0A8C4NAL0</accession>
<dbReference type="InterPro" id="IPR003591">
    <property type="entry name" value="Leu-rich_rpt_typical-subtyp"/>
</dbReference>
<dbReference type="GeneTree" id="ENSGT00940000157112"/>
<dbReference type="Ensembl" id="ENSEBUT00000004197.1">
    <property type="protein sequence ID" value="ENSEBUP00000003803.1"/>
    <property type="gene ID" value="ENSEBUG00000002733.1"/>
</dbReference>
<dbReference type="OMA" id="STHEQHR"/>
<protein>
    <recommendedName>
        <fullName evidence="6">LRRNT domain-containing protein</fullName>
    </recommendedName>
</protein>
<dbReference type="SMART" id="SM00369">
    <property type="entry name" value="LRR_TYP"/>
    <property type="match status" value="4"/>
</dbReference>
<dbReference type="Pfam" id="PF13855">
    <property type="entry name" value="LRR_8"/>
    <property type="match status" value="1"/>
</dbReference>
<dbReference type="Pfam" id="PF01462">
    <property type="entry name" value="LRRNT"/>
    <property type="match status" value="1"/>
</dbReference>
<evidence type="ECO:0000256" key="5">
    <source>
        <dbReference type="SAM" id="SignalP"/>
    </source>
</evidence>
<keyword evidence="2 5" id="KW-0732">Signal</keyword>
<keyword evidence="4" id="KW-0325">Glycoprotein</keyword>
<reference evidence="7" key="2">
    <citation type="submission" date="2025-09" db="UniProtKB">
        <authorList>
            <consortium name="Ensembl"/>
        </authorList>
    </citation>
    <scope>IDENTIFICATION</scope>
</reference>
<dbReference type="PANTHER" id="PTHR24369:SF196">
    <property type="entry name" value="RETICULON 4 RECEPTOR LIKE 1"/>
    <property type="match status" value="1"/>
</dbReference>
<dbReference type="PANTHER" id="PTHR24369">
    <property type="entry name" value="ANTIGEN BSP, PUTATIVE-RELATED"/>
    <property type="match status" value="1"/>
</dbReference>
<feature type="domain" description="LRRNT" evidence="6">
    <location>
        <begin position="31"/>
        <end position="65"/>
    </location>
</feature>
<dbReference type="GO" id="GO:0098552">
    <property type="term" value="C:side of membrane"/>
    <property type="evidence" value="ECO:0007669"/>
    <property type="project" value="UniProtKB-KW"/>
</dbReference>
<evidence type="ECO:0000259" key="6">
    <source>
        <dbReference type="SMART" id="SM00013"/>
    </source>
</evidence>
<evidence type="ECO:0000256" key="2">
    <source>
        <dbReference type="ARBA" id="ARBA00022729"/>
    </source>
</evidence>
<dbReference type="GO" id="GO:0042995">
    <property type="term" value="C:cell projection"/>
    <property type="evidence" value="ECO:0007669"/>
    <property type="project" value="UniProtKB-SubCell"/>
</dbReference>
<keyword evidence="8" id="KW-1185">Reference proteome</keyword>
<proteinExistence type="predicted"/>
<feature type="chain" id="PRO_5034190294" description="LRRNT domain-containing protein" evidence="5">
    <location>
        <begin position="30"/>
        <end position="195"/>
    </location>
</feature>
<evidence type="ECO:0000256" key="3">
    <source>
        <dbReference type="ARBA" id="ARBA00022737"/>
    </source>
</evidence>
<dbReference type="Proteomes" id="UP000694388">
    <property type="component" value="Unplaced"/>
</dbReference>
<keyword evidence="3" id="KW-0677">Repeat</keyword>
<sequence length="195" mass="22409">MGTRDEPTEPRASHCFWLLLLLWLRALESQACPEECSCYLSPLTVNCQSRGFESIPAELPSESKRVLLQNNRITAVPRRSSLHTSVSVLLLFSNNISVIQAGAFSGFTHLEELDLGNNRHLHWLVADMFRGLENLHTLHLYRCGLRELPDGVFAGLRQLQHLYLQQNQLVYLQVSTHEQHRMEKHSNQNRNQKEA</sequence>
<dbReference type="SMART" id="SM00013">
    <property type="entry name" value="LRRNT"/>
    <property type="match status" value="1"/>
</dbReference>
<evidence type="ECO:0000256" key="4">
    <source>
        <dbReference type="ARBA" id="ARBA00023180"/>
    </source>
</evidence>
<evidence type="ECO:0000256" key="1">
    <source>
        <dbReference type="ARBA" id="ARBA00022614"/>
    </source>
</evidence>
<evidence type="ECO:0000313" key="8">
    <source>
        <dbReference type="Proteomes" id="UP000694388"/>
    </source>
</evidence>
<dbReference type="SUPFAM" id="SSF52058">
    <property type="entry name" value="L domain-like"/>
    <property type="match status" value="1"/>
</dbReference>
<dbReference type="InterPro" id="IPR050541">
    <property type="entry name" value="LRR_TM_domain-containing"/>
</dbReference>
<keyword evidence="1" id="KW-0433">Leucine-rich repeat</keyword>
<reference evidence="7" key="1">
    <citation type="submission" date="2025-08" db="UniProtKB">
        <authorList>
            <consortium name="Ensembl"/>
        </authorList>
    </citation>
    <scope>IDENTIFICATION</scope>
</reference>
<dbReference type="InterPro" id="IPR000372">
    <property type="entry name" value="LRRNT"/>
</dbReference>
<dbReference type="AlphaFoldDB" id="A0A8C4NAL0"/>
<name>A0A8C4NAL0_EPTBU</name>
<dbReference type="Gene3D" id="3.80.10.10">
    <property type="entry name" value="Ribonuclease Inhibitor"/>
    <property type="match status" value="1"/>
</dbReference>
<dbReference type="GO" id="GO:0045121">
    <property type="term" value="C:membrane raft"/>
    <property type="evidence" value="ECO:0007669"/>
    <property type="project" value="UniProtKB-SubCell"/>
</dbReference>
<dbReference type="GO" id="GO:0043204">
    <property type="term" value="C:perikaryon"/>
    <property type="evidence" value="ECO:0007669"/>
    <property type="project" value="UniProtKB-SubCell"/>
</dbReference>
<evidence type="ECO:0000313" key="7">
    <source>
        <dbReference type="Ensembl" id="ENSEBUP00000003803.1"/>
    </source>
</evidence>